<dbReference type="GO" id="GO:0043565">
    <property type="term" value="F:sequence-specific DNA binding"/>
    <property type="evidence" value="ECO:0007669"/>
    <property type="project" value="InterPro"/>
</dbReference>
<accession>A0A9W6DEL4</accession>
<dbReference type="Gene3D" id="1.10.10.60">
    <property type="entry name" value="Homeodomain-like"/>
    <property type="match status" value="1"/>
</dbReference>
<keyword evidence="2" id="KW-0238">DNA-binding</keyword>
<evidence type="ECO:0000259" key="4">
    <source>
        <dbReference type="PROSITE" id="PS01124"/>
    </source>
</evidence>
<dbReference type="RefSeq" id="WP_281812994.1">
    <property type="nucleotide sequence ID" value="NZ_BRLB01000001.1"/>
</dbReference>
<keyword evidence="6" id="KW-1185">Reference proteome</keyword>
<dbReference type="Proteomes" id="UP001144256">
    <property type="component" value="Unassembled WGS sequence"/>
</dbReference>
<evidence type="ECO:0000313" key="6">
    <source>
        <dbReference type="Proteomes" id="UP001144256"/>
    </source>
</evidence>
<dbReference type="InterPro" id="IPR018060">
    <property type="entry name" value="HTH_AraC"/>
</dbReference>
<proteinExistence type="predicted"/>
<sequence>MKVIFDDQGVQDLLDDYQRIAGVRIAIFDLDYNEVYNSPKEHSTFCQRMRVNGIIDGGCKECDKKAFGRVKKSKSIYIYQCHMGLIEAVAPIIDEATIVGYIMVGQMLNKSNIEQQWNYVHTKSRFMGVNIKSLKPQFLKLKQLSDDEITAITKIMQACASYIWLKYLIKVERAPLSEKIRLFIEQNISKDITTNKLCSYLGVGKTSIYQCVKKNFGLSLMQYIRYERIQKAKKLLENTDLMIKEIADMVGYEDYNYFSKDFKKISSMSPREYRKGYNKTLPKSL</sequence>
<evidence type="ECO:0000256" key="1">
    <source>
        <dbReference type="ARBA" id="ARBA00023015"/>
    </source>
</evidence>
<protein>
    <recommendedName>
        <fullName evidence="4">HTH araC/xylS-type domain-containing protein</fullName>
    </recommendedName>
</protein>
<evidence type="ECO:0000313" key="5">
    <source>
        <dbReference type="EMBL" id="GKX28577.1"/>
    </source>
</evidence>
<dbReference type="Pfam" id="PF12833">
    <property type="entry name" value="HTH_18"/>
    <property type="match status" value="1"/>
</dbReference>
<dbReference type="AlphaFoldDB" id="A0A9W6DEL4"/>
<dbReference type="PRINTS" id="PR00032">
    <property type="entry name" value="HTHARAC"/>
</dbReference>
<reference evidence="5" key="1">
    <citation type="submission" date="2022-06" db="EMBL/GenBank/DDBJ databases">
        <title>Vallitalea longa sp. nov., an anaerobic bacterium isolated from marine sediment.</title>
        <authorList>
            <person name="Hirano S."/>
            <person name="Terahara T."/>
            <person name="Mori K."/>
            <person name="Hamada M."/>
            <person name="Matsumoto R."/>
            <person name="Kobayashi T."/>
        </authorList>
    </citation>
    <scope>NUCLEOTIDE SEQUENCE</scope>
    <source>
        <strain evidence="5">SH18-1</strain>
    </source>
</reference>
<dbReference type="PROSITE" id="PS01124">
    <property type="entry name" value="HTH_ARAC_FAMILY_2"/>
    <property type="match status" value="1"/>
</dbReference>
<dbReference type="PANTHER" id="PTHR43280">
    <property type="entry name" value="ARAC-FAMILY TRANSCRIPTIONAL REGULATOR"/>
    <property type="match status" value="1"/>
</dbReference>
<dbReference type="SUPFAM" id="SSF46689">
    <property type="entry name" value="Homeodomain-like"/>
    <property type="match status" value="1"/>
</dbReference>
<name>A0A9W6DEL4_9FIRM</name>
<dbReference type="EMBL" id="BRLB01000001">
    <property type="protein sequence ID" value="GKX28577.1"/>
    <property type="molecule type" value="Genomic_DNA"/>
</dbReference>
<dbReference type="SMART" id="SM00342">
    <property type="entry name" value="HTH_ARAC"/>
    <property type="match status" value="1"/>
</dbReference>
<dbReference type="GO" id="GO:0003700">
    <property type="term" value="F:DNA-binding transcription factor activity"/>
    <property type="evidence" value="ECO:0007669"/>
    <property type="project" value="InterPro"/>
</dbReference>
<evidence type="ECO:0000256" key="2">
    <source>
        <dbReference type="ARBA" id="ARBA00023125"/>
    </source>
</evidence>
<dbReference type="InterPro" id="IPR018771">
    <property type="entry name" value="PocR_dom"/>
</dbReference>
<keyword evidence="3" id="KW-0804">Transcription</keyword>
<keyword evidence="1" id="KW-0805">Transcription regulation</keyword>
<dbReference type="PANTHER" id="PTHR43280:SF35">
    <property type="entry name" value="RESPONSE REGULATOR"/>
    <property type="match status" value="1"/>
</dbReference>
<dbReference type="InterPro" id="IPR009057">
    <property type="entry name" value="Homeodomain-like_sf"/>
</dbReference>
<comment type="caution">
    <text evidence="5">The sequence shown here is derived from an EMBL/GenBank/DDBJ whole genome shotgun (WGS) entry which is preliminary data.</text>
</comment>
<dbReference type="InterPro" id="IPR020449">
    <property type="entry name" value="Tscrpt_reg_AraC-type_HTH"/>
</dbReference>
<dbReference type="PROSITE" id="PS00041">
    <property type="entry name" value="HTH_ARAC_FAMILY_1"/>
    <property type="match status" value="1"/>
</dbReference>
<feature type="domain" description="HTH araC/xylS-type" evidence="4">
    <location>
        <begin position="178"/>
        <end position="276"/>
    </location>
</feature>
<gene>
    <name evidence="5" type="ORF">SH1V18_10570</name>
</gene>
<dbReference type="InterPro" id="IPR018062">
    <property type="entry name" value="HTH_AraC-typ_CS"/>
</dbReference>
<dbReference type="Pfam" id="PF10114">
    <property type="entry name" value="PocR"/>
    <property type="match status" value="1"/>
</dbReference>
<organism evidence="5 6">
    <name type="scientific">Vallitalea longa</name>
    <dbReference type="NCBI Taxonomy" id="2936439"/>
    <lineage>
        <taxon>Bacteria</taxon>
        <taxon>Bacillati</taxon>
        <taxon>Bacillota</taxon>
        <taxon>Clostridia</taxon>
        <taxon>Lachnospirales</taxon>
        <taxon>Vallitaleaceae</taxon>
        <taxon>Vallitalea</taxon>
    </lineage>
</organism>
<evidence type="ECO:0000256" key="3">
    <source>
        <dbReference type="ARBA" id="ARBA00023163"/>
    </source>
</evidence>